<evidence type="ECO:0000259" key="2">
    <source>
        <dbReference type="PROSITE" id="PS50878"/>
    </source>
</evidence>
<dbReference type="PROSITE" id="PS50878">
    <property type="entry name" value="RT_POL"/>
    <property type="match status" value="1"/>
</dbReference>
<dbReference type="EMBL" id="JAGYWB010000016">
    <property type="protein sequence ID" value="KAI0496288.1"/>
    <property type="molecule type" value="Genomic_DNA"/>
</dbReference>
<feature type="region of interest" description="Disordered" evidence="1">
    <location>
        <begin position="376"/>
        <end position="412"/>
    </location>
</feature>
<feature type="compositionally biased region" description="Basic and acidic residues" evidence="1">
    <location>
        <begin position="1328"/>
        <end position="1337"/>
    </location>
</feature>
<organism evidence="3 4">
    <name type="scientific">Dendrobium nobile</name>
    <name type="common">Orchid</name>
    <dbReference type="NCBI Taxonomy" id="94219"/>
    <lineage>
        <taxon>Eukaryota</taxon>
        <taxon>Viridiplantae</taxon>
        <taxon>Streptophyta</taxon>
        <taxon>Embryophyta</taxon>
        <taxon>Tracheophyta</taxon>
        <taxon>Spermatophyta</taxon>
        <taxon>Magnoliopsida</taxon>
        <taxon>Liliopsida</taxon>
        <taxon>Asparagales</taxon>
        <taxon>Orchidaceae</taxon>
        <taxon>Epidendroideae</taxon>
        <taxon>Malaxideae</taxon>
        <taxon>Dendrobiinae</taxon>
        <taxon>Dendrobium</taxon>
    </lineage>
</organism>
<dbReference type="OrthoDB" id="783377at2759"/>
<dbReference type="InterPro" id="IPR025558">
    <property type="entry name" value="DUF4283"/>
</dbReference>
<dbReference type="InterPro" id="IPR036691">
    <property type="entry name" value="Endo/exonu/phosph_ase_sf"/>
</dbReference>
<accession>A0A8T3AJP7</accession>
<dbReference type="PANTHER" id="PTHR19446">
    <property type="entry name" value="REVERSE TRANSCRIPTASES"/>
    <property type="match status" value="1"/>
</dbReference>
<dbReference type="SUPFAM" id="SSF56219">
    <property type="entry name" value="DNase I-like"/>
    <property type="match status" value="1"/>
</dbReference>
<protein>
    <recommendedName>
        <fullName evidence="2">Reverse transcriptase domain-containing protein</fullName>
    </recommendedName>
</protein>
<keyword evidence="4" id="KW-1185">Reference proteome</keyword>
<feature type="region of interest" description="Disordered" evidence="1">
    <location>
        <begin position="1303"/>
        <end position="1339"/>
    </location>
</feature>
<gene>
    <name evidence="3" type="ORF">KFK09_022602</name>
</gene>
<evidence type="ECO:0000256" key="1">
    <source>
        <dbReference type="SAM" id="MobiDB-lite"/>
    </source>
</evidence>
<dbReference type="Pfam" id="PF00078">
    <property type="entry name" value="RVT_1"/>
    <property type="match status" value="1"/>
</dbReference>
<dbReference type="Gene3D" id="3.60.10.10">
    <property type="entry name" value="Endonuclease/exonuclease/phosphatase"/>
    <property type="match status" value="1"/>
</dbReference>
<dbReference type="CDD" id="cd09272">
    <property type="entry name" value="RNase_HI_RT_Ty1"/>
    <property type="match status" value="1"/>
</dbReference>
<evidence type="ECO:0000313" key="3">
    <source>
        <dbReference type="EMBL" id="KAI0496288.1"/>
    </source>
</evidence>
<proteinExistence type="predicted"/>
<sequence length="1574" mass="179387">MASEDRRPPLAGVPHKIRPPILPPRIVSRLNSESSPPAFGDNALGKEHNFCSMKERPLIISEGGIITKKKTPECIDQVLVEEEVVNKEHEGKDQNTDLITVRKCDYGVLGNCDMISEVAENSKKSGNVIAGSNVWKRKANIKVSELNFGKDFVGEDGVVKLNLEKEVENSNRLNKSLVIKIFGDNTPFHVISLELRRQWGRVGKFHLTQLGLGWVLCAFENPDSLEEIITSGPYYVNGNIVGMDRWNASFSPTSFKGLTAPIWIRLPNLPLQCWDEENVCRIASKVGSPYLIDGNMFQWSRREYARVCVRIKLDEILPLGVWVEGHLKEDCSKNVIPGINAKVNIEKQVTEGILIEDRNRDDTACKEVADNGFNGNENGPWIQVGNKKKKNPGTIHKSQNRSIGGDKISKNRDIVSPSQDKIQNNNKFEALKDLSVEKEINEDLIIPEKLNFNRVNTTEENQNLVLLTNDILKNLGDNSNTAKKKGGDFNCLLAKEEKKGGRRFNMSSGPKDMKSFLISNNLYELKFMGPMFTWSNNKKGLDRIMERLDRMIVNSYSVNNNQLLVVKHLPRIASDHCPILLNLNSSSPKISKTFKFENIWASYPASFSVVQNVWNRKAVGSPSDILNTKMRRTMKTLYFWSRSKHQNLEQLKENLKKEILQLQEKEARNGLLSSDEICLLKFKIGELNSTLARLSTWWKQRAKVKWINEGDQNSKFFHSFASARRNVNFIASIKDELGNLVDKQNEIEEVLIRHFRNKWSDKNCILTDWPENSKCLDNQDILKLSKDFSIDEVEEALKGTSDCTAPGEDGVSYSFFKNYWAIIKSDLWKAIQIFLLTADMNKNWKKTQIVLIPKISNPTYAAHYRPVSLCNTVYKLVAKILLNRINFFIPKLITLEQATFIKGRTLHDHILIAQEVFHKFRHSKASKGLVSIKLDMEQAYDSMGWPTLCKVLDYFGFPISFSKLIMGCVLNPSYAILINGNHSNWIEASSGFRQGCPLSPYLFILCSQLLSNAILEKENIGVRVSSNSPRISHLLYADDAMIFAEAKITNVKVIKEIIKKYCNWTGHKVNTAKSGLLFGKAVNSRIKRKIKNILGYKEQMLLEDRWYSPPPNWIKINVDVALYSSYKGGIGGVVRDYKGRLIAAFGTAHMHWDITFLELLAITSIQEVINKWSNDFKGIIIESENENVIKTIHKALKKGRRGKPNRVFNKRTLVVEENTHVVFDESDPRLEEVIEVTQGFLGGYGRTIINPKTIEDLCLHLEDLNTYSIDNLLGSLIAYEKGVNQRNLDVGERKKEKMVALKANGSDTDFSGKQRHVKSDCPTLRSHLSKEKGEEKPKSKKDKKRFWAYSISDSFETKPEEETPNLCLMTDNNLGQSNQEEVSSHKRPHESMWYLDNGCSQHMTGYSSIGKSFRVFNKRTLVVEETTHVVFNEFDPRKPRVEDDDDGKIATIVENLEKWIEHQNTKRVGEDIWKKYEMDKAKPINTPMTSSVQLDKDPSGKSVDQKYRGNPIQHSRTKHIDIRHHFIRDHVTKGDIELHHVATENQLADIFTKPLAFDTFSTLRTRLGVIDINA</sequence>
<dbReference type="Proteomes" id="UP000829196">
    <property type="component" value="Unassembled WGS sequence"/>
</dbReference>
<name>A0A8T3AJP7_DENNO</name>
<dbReference type="InterPro" id="IPR000477">
    <property type="entry name" value="RT_dom"/>
</dbReference>
<dbReference type="CDD" id="cd01650">
    <property type="entry name" value="RT_nLTR_like"/>
    <property type="match status" value="1"/>
</dbReference>
<feature type="region of interest" description="Disordered" evidence="1">
    <location>
        <begin position="1485"/>
        <end position="1509"/>
    </location>
</feature>
<feature type="compositionally biased region" description="Basic and acidic residues" evidence="1">
    <location>
        <begin position="1494"/>
        <end position="1507"/>
    </location>
</feature>
<feature type="domain" description="Reverse transcriptase" evidence="2">
    <location>
        <begin position="833"/>
        <end position="1118"/>
    </location>
</feature>
<evidence type="ECO:0000313" key="4">
    <source>
        <dbReference type="Proteomes" id="UP000829196"/>
    </source>
</evidence>
<comment type="caution">
    <text evidence="3">The sequence shown here is derived from an EMBL/GenBank/DDBJ whole genome shotgun (WGS) entry which is preliminary data.</text>
</comment>
<dbReference type="Pfam" id="PF14111">
    <property type="entry name" value="DUF4283"/>
    <property type="match status" value="1"/>
</dbReference>
<reference evidence="3" key="1">
    <citation type="journal article" date="2022" name="Front. Genet.">
        <title>Chromosome-Scale Assembly of the Dendrobium nobile Genome Provides Insights Into the Molecular Mechanism of the Biosynthesis of the Medicinal Active Ingredient of Dendrobium.</title>
        <authorList>
            <person name="Xu Q."/>
            <person name="Niu S.-C."/>
            <person name="Li K.-L."/>
            <person name="Zheng P.-J."/>
            <person name="Zhang X.-J."/>
            <person name="Jia Y."/>
            <person name="Liu Y."/>
            <person name="Niu Y.-X."/>
            <person name="Yu L.-H."/>
            <person name="Chen D.-F."/>
            <person name="Zhang G.-Q."/>
        </authorList>
    </citation>
    <scope>NUCLEOTIDE SEQUENCE</scope>
    <source>
        <tissue evidence="3">Leaf</tissue>
    </source>
</reference>